<evidence type="ECO:0000256" key="1">
    <source>
        <dbReference type="SAM" id="MobiDB-lite"/>
    </source>
</evidence>
<comment type="caution">
    <text evidence="3">The sequence shown here is derived from an EMBL/GenBank/DDBJ whole genome shotgun (WGS) entry which is preliminary data.</text>
</comment>
<gene>
    <name evidence="3" type="ORF">PPNSA23_11000</name>
</gene>
<dbReference type="Proteomes" id="UP001628091">
    <property type="component" value="Unassembled WGS sequence"/>
</dbReference>
<feature type="transmembrane region" description="Helical" evidence="2">
    <location>
        <begin position="12"/>
        <end position="32"/>
    </location>
</feature>
<dbReference type="EMBL" id="BAAFZP010000001">
    <property type="protein sequence ID" value="GAB1581157.1"/>
    <property type="molecule type" value="Genomic_DNA"/>
</dbReference>
<evidence type="ECO:0000313" key="4">
    <source>
        <dbReference type="Proteomes" id="UP001628091"/>
    </source>
</evidence>
<keyword evidence="2" id="KW-0812">Transmembrane</keyword>
<sequence>MLEWISANNRGLTLLVSLAMLIVWLAYLQVFLGGYRRQTRPKIIINYGAGTALDARCFISNMSSEPIYVESIVAKLEVDGRSWSRPVTDVEPPDGGESAADPKKRTYQGPLMPGQYMEIGSFRDLLSRVAHNGKCDGETAGERVDIDALDGAVTAEILVLADYASEDLLVGARRRFSAFRDDGEWRMHSETVGTEQIRSKRKRRQIEAMLARNL</sequence>
<organism evidence="3 4">
    <name type="scientific">Phyllobacterium phragmitis</name>
    <dbReference type="NCBI Taxonomy" id="2670329"/>
    <lineage>
        <taxon>Bacteria</taxon>
        <taxon>Pseudomonadati</taxon>
        <taxon>Pseudomonadota</taxon>
        <taxon>Alphaproteobacteria</taxon>
        <taxon>Hyphomicrobiales</taxon>
        <taxon>Phyllobacteriaceae</taxon>
        <taxon>Phyllobacterium</taxon>
    </lineage>
</organism>
<keyword evidence="2" id="KW-0472">Membrane</keyword>
<reference evidence="3 4" key="1">
    <citation type="submission" date="2024-10" db="EMBL/GenBank/DDBJ databases">
        <title>Isolation, draft genome sequencing and identification of Phyllobacterium sp. NSA23, isolated from leaf soil.</title>
        <authorList>
            <person name="Akita H."/>
        </authorList>
    </citation>
    <scope>NUCLEOTIDE SEQUENCE [LARGE SCALE GENOMIC DNA]</scope>
    <source>
        <strain evidence="3 4">NSA23</strain>
    </source>
</reference>
<proteinExistence type="predicted"/>
<accession>A0ABQ0GWV7</accession>
<keyword evidence="4" id="KW-1185">Reference proteome</keyword>
<evidence type="ECO:0000256" key="2">
    <source>
        <dbReference type="SAM" id="Phobius"/>
    </source>
</evidence>
<name>A0ABQ0GWV7_9HYPH</name>
<keyword evidence="2" id="KW-1133">Transmembrane helix</keyword>
<feature type="region of interest" description="Disordered" evidence="1">
    <location>
        <begin position="84"/>
        <end position="107"/>
    </location>
</feature>
<evidence type="ECO:0000313" key="3">
    <source>
        <dbReference type="EMBL" id="GAB1581157.1"/>
    </source>
</evidence>
<protein>
    <submittedName>
        <fullName evidence="3">Uncharacterized protein</fullName>
    </submittedName>
</protein>
<dbReference type="RefSeq" id="WP_407864043.1">
    <property type="nucleotide sequence ID" value="NZ_BAAFZP010000001.1"/>
</dbReference>